<comment type="caution">
    <text evidence="3">The sequence shown here is derived from an EMBL/GenBank/DDBJ whole genome shotgun (WGS) entry which is preliminary data.</text>
</comment>
<evidence type="ECO:0000313" key="4">
    <source>
        <dbReference type="Proteomes" id="UP001497392"/>
    </source>
</evidence>
<dbReference type="InterPro" id="IPR008501">
    <property type="entry name" value="THOC7/Mft1"/>
</dbReference>
<sequence>MDNDTNIRYRVITGVTSTRGDPPFLKLIQAFLALSKSLDAGLSPSQCLQYSDLCSEMLSAQHMTQRHVAVQEGCRREVDCYAAKQKGIQKCIAAIELDIAHAEATLLEAQVLRTNLEEYERKREVIMHHTSRAACAVERERVVVDAAAIEAECALADNMVQVHKKQIATMLYVLEMLQKPSSEGLSSGPVTHCKC</sequence>
<name>A0ABP1G889_9CHLO</name>
<organism evidence="3 4">
    <name type="scientific">Coccomyxa viridis</name>
    <dbReference type="NCBI Taxonomy" id="1274662"/>
    <lineage>
        <taxon>Eukaryota</taxon>
        <taxon>Viridiplantae</taxon>
        <taxon>Chlorophyta</taxon>
        <taxon>core chlorophytes</taxon>
        <taxon>Trebouxiophyceae</taxon>
        <taxon>Trebouxiophyceae incertae sedis</taxon>
        <taxon>Coccomyxaceae</taxon>
        <taxon>Coccomyxa</taxon>
    </lineage>
</organism>
<keyword evidence="4" id="KW-1185">Reference proteome</keyword>
<comment type="subcellular location">
    <subcellularLocation>
        <location evidence="1">Nucleus</location>
    </subcellularLocation>
</comment>
<evidence type="ECO:0000256" key="2">
    <source>
        <dbReference type="ARBA" id="ARBA00023242"/>
    </source>
</evidence>
<evidence type="ECO:0000313" key="3">
    <source>
        <dbReference type="EMBL" id="CAL5226078.1"/>
    </source>
</evidence>
<proteinExistence type="predicted"/>
<dbReference type="EMBL" id="CAXHTA020000015">
    <property type="protein sequence ID" value="CAL5226078.1"/>
    <property type="molecule type" value="Genomic_DNA"/>
</dbReference>
<keyword evidence="2" id="KW-0539">Nucleus</keyword>
<reference evidence="3 4" key="1">
    <citation type="submission" date="2024-06" db="EMBL/GenBank/DDBJ databases">
        <authorList>
            <person name="Kraege A."/>
            <person name="Thomma B."/>
        </authorList>
    </citation>
    <scope>NUCLEOTIDE SEQUENCE [LARGE SCALE GENOMIC DNA]</scope>
</reference>
<protein>
    <submittedName>
        <fullName evidence="3">G8892 protein</fullName>
    </submittedName>
</protein>
<dbReference type="Pfam" id="PF05615">
    <property type="entry name" value="THOC7"/>
    <property type="match status" value="1"/>
</dbReference>
<evidence type="ECO:0000256" key="1">
    <source>
        <dbReference type="ARBA" id="ARBA00004123"/>
    </source>
</evidence>
<dbReference type="Proteomes" id="UP001497392">
    <property type="component" value="Unassembled WGS sequence"/>
</dbReference>
<accession>A0ABP1G889</accession>
<gene>
    <name evidence="3" type="primary">g8892</name>
    <name evidence="3" type="ORF">VP750_LOCUS7984</name>
</gene>